<sequence length="33" mass="3960">MNFLRVKVYNICILVVCSCYKIPQTSRVFVFKF</sequence>
<organism evidence="1">
    <name type="scientific">Anguilla anguilla</name>
    <name type="common">European freshwater eel</name>
    <name type="synonym">Muraena anguilla</name>
    <dbReference type="NCBI Taxonomy" id="7936"/>
    <lineage>
        <taxon>Eukaryota</taxon>
        <taxon>Metazoa</taxon>
        <taxon>Chordata</taxon>
        <taxon>Craniata</taxon>
        <taxon>Vertebrata</taxon>
        <taxon>Euteleostomi</taxon>
        <taxon>Actinopterygii</taxon>
        <taxon>Neopterygii</taxon>
        <taxon>Teleostei</taxon>
        <taxon>Anguilliformes</taxon>
        <taxon>Anguillidae</taxon>
        <taxon>Anguilla</taxon>
    </lineage>
</organism>
<dbReference type="EMBL" id="GBXM01022171">
    <property type="protein sequence ID" value="JAH86406.1"/>
    <property type="molecule type" value="Transcribed_RNA"/>
</dbReference>
<proteinExistence type="predicted"/>
<reference evidence="1" key="1">
    <citation type="submission" date="2014-11" db="EMBL/GenBank/DDBJ databases">
        <authorList>
            <person name="Amaro Gonzalez C."/>
        </authorList>
    </citation>
    <scope>NUCLEOTIDE SEQUENCE</scope>
</reference>
<protein>
    <recommendedName>
        <fullName evidence="2">Lipoprotein</fullName>
    </recommendedName>
</protein>
<evidence type="ECO:0008006" key="2">
    <source>
        <dbReference type="Google" id="ProtNLM"/>
    </source>
</evidence>
<dbReference type="PROSITE" id="PS51257">
    <property type="entry name" value="PROKAR_LIPOPROTEIN"/>
    <property type="match status" value="1"/>
</dbReference>
<name>A0A0E9W7Y7_ANGAN</name>
<evidence type="ECO:0000313" key="1">
    <source>
        <dbReference type="EMBL" id="JAH86406.1"/>
    </source>
</evidence>
<accession>A0A0E9W7Y7</accession>
<reference evidence="1" key="2">
    <citation type="journal article" date="2015" name="Fish Shellfish Immunol.">
        <title>Early steps in the European eel (Anguilla anguilla)-Vibrio vulnificus interaction in the gills: Role of the RtxA13 toxin.</title>
        <authorList>
            <person name="Callol A."/>
            <person name="Pajuelo D."/>
            <person name="Ebbesson L."/>
            <person name="Teles M."/>
            <person name="MacKenzie S."/>
            <person name="Amaro C."/>
        </authorList>
    </citation>
    <scope>NUCLEOTIDE SEQUENCE</scope>
</reference>
<dbReference type="AlphaFoldDB" id="A0A0E9W7Y7"/>